<dbReference type="EMBL" id="SRLO01000156">
    <property type="protein sequence ID" value="TNN70972.1"/>
    <property type="molecule type" value="Genomic_DNA"/>
</dbReference>
<proteinExistence type="predicted"/>
<feature type="region of interest" description="Disordered" evidence="1">
    <location>
        <begin position="213"/>
        <end position="271"/>
    </location>
</feature>
<gene>
    <name evidence="2" type="ORF">EYF80_018788</name>
</gene>
<protein>
    <submittedName>
        <fullName evidence="2">Uncharacterized protein</fullName>
    </submittedName>
</protein>
<evidence type="ECO:0000256" key="1">
    <source>
        <dbReference type="SAM" id="MobiDB-lite"/>
    </source>
</evidence>
<feature type="compositionally biased region" description="Polar residues" evidence="1">
    <location>
        <begin position="227"/>
        <end position="239"/>
    </location>
</feature>
<dbReference type="Proteomes" id="UP000314294">
    <property type="component" value="Unassembled WGS sequence"/>
</dbReference>
<dbReference type="AlphaFoldDB" id="A0A4Z2I155"/>
<sequence length="271" mass="29736">MSADLGAQKEKSRENVLDTRTGQLVLCGDEVQRVEVLLSSTSRVLLLKSASPEKEPRPRPGLSASSLKSCKCSSSRRRSSISYTQRRGDMEDLTSRRSRCSVGVRGGGANGPLRLSVSPQPLLQTLFCSRLLVFQLLLELMDPEREPMSRGRSTRWFESRRLGWGCWERSPAPPLRRSPQTAPRSERPRKGLIGPSEVSDPWVLSTALSLSDSLSRPSSATSATSPGNSWFSGTRSGNTRVHMMARQSCSSSTPCSMMARGERVSSHSGRP</sequence>
<evidence type="ECO:0000313" key="2">
    <source>
        <dbReference type="EMBL" id="TNN70972.1"/>
    </source>
</evidence>
<feature type="compositionally biased region" description="Low complexity" evidence="1">
    <location>
        <begin position="62"/>
        <end position="73"/>
    </location>
</feature>
<reference evidence="2 3" key="1">
    <citation type="submission" date="2019-03" db="EMBL/GenBank/DDBJ databases">
        <title>First draft genome of Liparis tanakae, snailfish: a comprehensive survey of snailfish specific genes.</title>
        <authorList>
            <person name="Kim W."/>
            <person name="Song I."/>
            <person name="Jeong J.-H."/>
            <person name="Kim D."/>
            <person name="Kim S."/>
            <person name="Ryu S."/>
            <person name="Song J.Y."/>
            <person name="Lee S.K."/>
        </authorList>
    </citation>
    <scope>NUCLEOTIDE SEQUENCE [LARGE SCALE GENOMIC DNA]</scope>
    <source>
        <tissue evidence="2">Muscle</tissue>
    </source>
</reference>
<evidence type="ECO:0000313" key="3">
    <source>
        <dbReference type="Proteomes" id="UP000314294"/>
    </source>
</evidence>
<accession>A0A4Z2I155</accession>
<organism evidence="2 3">
    <name type="scientific">Liparis tanakae</name>
    <name type="common">Tanaka's snailfish</name>
    <dbReference type="NCBI Taxonomy" id="230148"/>
    <lineage>
        <taxon>Eukaryota</taxon>
        <taxon>Metazoa</taxon>
        <taxon>Chordata</taxon>
        <taxon>Craniata</taxon>
        <taxon>Vertebrata</taxon>
        <taxon>Euteleostomi</taxon>
        <taxon>Actinopterygii</taxon>
        <taxon>Neopterygii</taxon>
        <taxon>Teleostei</taxon>
        <taxon>Neoteleostei</taxon>
        <taxon>Acanthomorphata</taxon>
        <taxon>Eupercaria</taxon>
        <taxon>Perciformes</taxon>
        <taxon>Cottioidei</taxon>
        <taxon>Cottales</taxon>
        <taxon>Liparidae</taxon>
        <taxon>Liparis</taxon>
    </lineage>
</organism>
<feature type="compositionally biased region" description="Low complexity" evidence="1">
    <location>
        <begin position="213"/>
        <end position="226"/>
    </location>
</feature>
<name>A0A4Z2I155_9TELE</name>
<keyword evidence="3" id="KW-1185">Reference proteome</keyword>
<feature type="region of interest" description="Disordered" evidence="1">
    <location>
        <begin position="49"/>
        <end position="73"/>
    </location>
</feature>
<feature type="region of interest" description="Disordered" evidence="1">
    <location>
        <begin position="170"/>
        <end position="198"/>
    </location>
</feature>
<comment type="caution">
    <text evidence="2">The sequence shown here is derived from an EMBL/GenBank/DDBJ whole genome shotgun (WGS) entry which is preliminary data.</text>
</comment>